<keyword evidence="3" id="KW-1185">Reference proteome</keyword>
<name>A0A2G2VUA8_CAPBA</name>
<protein>
    <submittedName>
        <fullName evidence="2">Uncharacterized protein</fullName>
    </submittedName>
</protein>
<reference evidence="2 3" key="1">
    <citation type="journal article" date="2017" name="Genome Biol.">
        <title>New reference genome sequences of hot pepper reveal the massive evolution of plant disease-resistance genes by retroduplication.</title>
        <authorList>
            <person name="Kim S."/>
            <person name="Park J."/>
            <person name="Yeom S.I."/>
            <person name="Kim Y.M."/>
            <person name="Seo E."/>
            <person name="Kim K.T."/>
            <person name="Kim M.S."/>
            <person name="Lee J.M."/>
            <person name="Cheong K."/>
            <person name="Shin H.S."/>
            <person name="Kim S.B."/>
            <person name="Han K."/>
            <person name="Lee J."/>
            <person name="Park M."/>
            <person name="Lee H.A."/>
            <person name="Lee H.Y."/>
            <person name="Lee Y."/>
            <person name="Oh S."/>
            <person name="Lee J.H."/>
            <person name="Choi E."/>
            <person name="Choi E."/>
            <person name="Lee S.E."/>
            <person name="Jeon J."/>
            <person name="Kim H."/>
            <person name="Choi G."/>
            <person name="Song H."/>
            <person name="Lee J."/>
            <person name="Lee S.C."/>
            <person name="Kwon J.K."/>
            <person name="Lee H.Y."/>
            <person name="Koo N."/>
            <person name="Hong Y."/>
            <person name="Kim R.W."/>
            <person name="Kang W.H."/>
            <person name="Huh J.H."/>
            <person name="Kang B.C."/>
            <person name="Yang T.J."/>
            <person name="Lee Y.H."/>
            <person name="Bennetzen J.L."/>
            <person name="Choi D."/>
        </authorList>
    </citation>
    <scope>NUCLEOTIDE SEQUENCE [LARGE SCALE GENOMIC DNA]</scope>
    <source>
        <strain evidence="3">cv. PBC81</strain>
    </source>
</reference>
<proteinExistence type="predicted"/>
<comment type="caution">
    <text evidence="2">The sequence shown here is derived from an EMBL/GenBank/DDBJ whole genome shotgun (WGS) entry which is preliminary data.</text>
</comment>
<feature type="region of interest" description="Disordered" evidence="1">
    <location>
        <begin position="75"/>
        <end position="151"/>
    </location>
</feature>
<gene>
    <name evidence="2" type="ORF">CQW23_24251</name>
</gene>
<evidence type="ECO:0000313" key="2">
    <source>
        <dbReference type="EMBL" id="PHT36551.1"/>
    </source>
</evidence>
<accession>A0A2G2VUA8</accession>
<evidence type="ECO:0000313" key="3">
    <source>
        <dbReference type="Proteomes" id="UP000224567"/>
    </source>
</evidence>
<dbReference type="STRING" id="33114.A0A2G2VUA8"/>
<dbReference type="Proteomes" id="UP000224567">
    <property type="component" value="Unassembled WGS sequence"/>
</dbReference>
<feature type="compositionally biased region" description="Basic and acidic residues" evidence="1">
    <location>
        <begin position="118"/>
        <end position="142"/>
    </location>
</feature>
<reference evidence="3" key="2">
    <citation type="journal article" date="2017" name="J. Anim. Genet.">
        <title>Multiple reference genome sequences of hot pepper reveal the massive evolution of plant disease resistance genes by retroduplication.</title>
        <authorList>
            <person name="Kim S."/>
            <person name="Park J."/>
            <person name="Yeom S.-I."/>
            <person name="Kim Y.-M."/>
            <person name="Seo E."/>
            <person name="Kim K.-T."/>
            <person name="Kim M.-S."/>
            <person name="Lee J.M."/>
            <person name="Cheong K."/>
            <person name="Shin H.-S."/>
            <person name="Kim S.-B."/>
            <person name="Han K."/>
            <person name="Lee J."/>
            <person name="Park M."/>
            <person name="Lee H.-A."/>
            <person name="Lee H.-Y."/>
            <person name="Lee Y."/>
            <person name="Oh S."/>
            <person name="Lee J.H."/>
            <person name="Choi E."/>
            <person name="Choi E."/>
            <person name="Lee S.E."/>
            <person name="Jeon J."/>
            <person name="Kim H."/>
            <person name="Choi G."/>
            <person name="Song H."/>
            <person name="Lee J."/>
            <person name="Lee S.-C."/>
            <person name="Kwon J.-K."/>
            <person name="Lee H.-Y."/>
            <person name="Koo N."/>
            <person name="Hong Y."/>
            <person name="Kim R.W."/>
            <person name="Kang W.-H."/>
            <person name="Huh J.H."/>
            <person name="Kang B.-C."/>
            <person name="Yang T.-J."/>
            <person name="Lee Y.-H."/>
            <person name="Bennetzen J.L."/>
            <person name="Choi D."/>
        </authorList>
    </citation>
    <scope>NUCLEOTIDE SEQUENCE [LARGE SCALE GENOMIC DNA]</scope>
    <source>
        <strain evidence="3">cv. PBC81</strain>
    </source>
</reference>
<dbReference type="AlphaFoldDB" id="A0A2G2VUA8"/>
<evidence type="ECO:0000256" key="1">
    <source>
        <dbReference type="SAM" id="MobiDB-lite"/>
    </source>
</evidence>
<organism evidence="2 3">
    <name type="scientific">Capsicum baccatum</name>
    <name type="common">Peruvian pepper</name>
    <dbReference type="NCBI Taxonomy" id="33114"/>
    <lineage>
        <taxon>Eukaryota</taxon>
        <taxon>Viridiplantae</taxon>
        <taxon>Streptophyta</taxon>
        <taxon>Embryophyta</taxon>
        <taxon>Tracheophyta</taxon>
        <taxon>Spermatophyta</taxon>
        <taxon>Magnoliopsida</taxon>
        <taxon>eudicotyledons</taxon>
        <taxon>Gunneridae</taxon>
        <taxon>Pentapetalae</taxon>
        <taxon>asterids</taxon>
        <taxon>lamiids</taxon>
        <taxon>Solanales</taxon>
        <taxon>Solanaceae</taxon>
        <taxon>Solanoideae</taxon>
        <taxon>Capsiceae</taxon>
        <taxon>Capsicum</taxon>
    </lineage>
</organism>
<sequence>MSFTNPEQNDKINLGVRYMGLNSEQNDGCTKAWGKQKTKTWGHPDVFDISGVHTNVGSGWGYRYNWYAPNDPQKNAMSQLHNGGFPSPAAVSPARKNVRDWSARAASAHPKNTSPVADDDKASEHDIEDNELKEHDADDDKTKPKHSPKQKELQQLMENINHAIAALSRLINVMGFMECPEILALEFYCLLIDIAL</sequence>
<dbReference type="EMBL" id="MLFT02000010">
    <property type="protein sequence ID" value="PHT36551.1"/>
    <property type="molecule type" value="Genomic_DNA"/>
</dbReference>